<dbReference type="STRING" id="29170.A0A368EY66"/>
<dbReference type="AlphaFoldDB" id="A0A368EY66"/>
<keyword evidence="1" id="KW-0347">Helicase</keyword>
<keyword evidence="4" id="KW-1185">Reference proteome</keyword>
<dbReference type="GO" id="GO:0005524">
    <property type="term" value="F:ATP binding"/>
    <property type="evidence" value="ECO:0007669"/>
    <property type="project" value="UniProtKB-KW"/>
</dbReference>
<dbReference type="PANTHER" id="PTHR10492:SF57">
    <property type="entry name" value="ATP-DEPENDENT DNA HELICASE"/>
    <property type="match status" value="1"/>
</dbReference>
<dbReference type="GO" id="GO:0000723">
    <property type="term" value="P:telomere maintenance"/>
    <property type="evidence" value="ECO:0007669"/>
    <property type="project" value="InterPro"/>
</dbReference>
<gene>
    <name evidence="3" type="ORF">ANCCAN_30020</name>
</gene>
<keyword evidence="1" id="KW-0233">DNA recombination</keyword>
<evidence type="ECO:0000259" key="2">
    <source>
        <dbReference type="Pfam" id="PF05970"/>
    </source>
</evidence>
<keyword evidence="1" id="KW-0234">DNA repair</keyword>
<dbReference type="GO" id="GO:0043139">
    <property type="term" value="F:5'-3' DNA helicase activity"/>
    <property type="evidence" value="ECO:0007669"/>
    <property type="project" value="UniProtKB-EC"/>
</dbReference>
<name>A0A368EY66_ANCCA</name>
<comment type="cofactor">
    <cofactor evidence="1">
        <name>Mg(2+)</name>
        <dbReference type="ChEBI" id="CHEBI:18420"/>
    </cofactor>
</comment>
<evidence type="ECO:0000256" key="1">
    <source>
        <dbReference type="RuleBase" id="RU363044"/>
    </source>
</evidence>
<evidence type="ECO:0000313" key="3">
    <source>
        <dbReference type="EMBL" id="RCN24288.1"/>
    </source>
</evidence>
<organism evidence="3 4">
    <name type="scientific">Ancylostoma caninum</name>
    <name type="common">Dog hookworm</name>
    <dbReference type="NCBI Taxonomy" id="29170"/>
    <lineage>
        <taxon>Eukaryota</taxon>
        <taxon>Metazoa</taxon>
        <taxon>Ecdysozoa</taxon>
        <taxon>Nematoda</taxon>
        <taxon>Chromadorea</taxon>
        <taxon>Rhabditida</taxon>
        <taxon>Rhabditina</taxon>
        <taxon>Rhabditomorpha</taxon>
        <taxon>Strongyloidea</taxon>
        <taxon>Ancylostomatidae</taxon>
        <taxon>Ancylostomatinae</taxon>
        <taxon>Ancylostoma</taxon>
    </lineage>
</organism>
<accession>A0A368EY66</accession>
<keyword evidence="1" id="KW-0378">Hydrolase</keyword>
<feature type="domain" description="DNA helicase Pif1-like DEAD-box helicase" evidence="2">
    <location>
        <begin position="1"/>
        <end position="52"/>
    </location>
</feature>
<dbReference type="GO" id="GO:0016887">
    <property type="term" value="F:ATP hydrolysis activity"/>
    <property type="evidence" value="ECO:0007669"/>
    <property type="project" value="RHEA"/>
</dbReference>
<evidence type="ECO:0000313" key="4">
    <source>
        <dbReference type="Proteomes" id="UP000252519"/>
    </source>
</evidence>
<dbReference type="InterPro" id="IPR010285">
    <property type="entry name" value="DNA_helicase_pif1-like_DEAD"/>
</dbReference>
<sequence>MAHKRALEALDRILQDIRGNNRIMGDAVVVLAGDFRQTLPVIPRSTPADELNLASKHLTFGDLSIK</sequence>
<dbReference type="EC" id="5.6.2.3" evidence="1"/>
<dbReference type="GO" id="GO:0006281">
    <property type="term" value="P:DNA repair"/>
    <property type="evidence" value="ECO:0007669"/>
    <property type="project" value="UniProtKB-KW"/>
</dbReference>
<proteinExistence type="inferred from homology"/>
<dbReference type="PANTHER" id="PTHR10492">
    <property type="match status" value="1"/>
</dbReference>
<dbReference type="Proteomes" id="UP000252519">
    <property type="component" value="Unassembled WGS sequence"/>
</dbReference>
<keyword evidence="1" id="KW-0067">ATP-binding</keyword>
<dbReference type="GO" id="GO:0006310">
    <property type="term" value="P:DNA recombination"/>
    <property type="evidence" value="ECO:0007669"/>
    <property type="project" value="UniProtKB-KW"/>
</dbReference>
<dbReference type="EMBL" id="JOJR01021337">
    <property type="protein sequence ID" value="RCN24288.1"/>
    <property type="molecule type" value="Genomic_DNA"/>
</dbReference>
<dbReference type="Pfam" id="PF05970">
    <property type="entry name" value="PIF1"/>
    <property type="match status" value="1"/>
</dbReference>
<reference evidence="3 4" key="1">
    <citation type="submission" date="2014-10" db="EMBL/GenBank/DDBJ databases">
        <title>Draft genome of the hookworm Ancylostoma caninum.</title>
        <authorList>
            <person name="Mitreva M."/>
        </authorList>
    </citation>
    <scope>NUCLEOTIDE SEQUENCE [LARGE SCALE GENOMIC DNA]</scope>
    <source>
        <strain evidence="3 4">Baltimore</strain>
    </source>
</reference>
<comment type="similarity">
    <text evidence="1">Belongs to the helicase family.</text>
</comment>
<dbReference type="OrthoDB" id="5862225at2759"/>
<protein>
    <recommendedName>
        <fullName evidence="1">ATP-dependent DNA helicase</fullName>
        <ecNumber evidence="1">5.6.2.3</ecNumber>
    </recommendedName>
</protein>
<comment type="catalytic activity">
    <reaction evidence="1">
        <text>ATP + H2O = ADP + phosphate + H(+)</text>
        <dbReference type="Rhea" id="RHEA:13065"/>
        <dbReference type="ChEBI" id="CHEBI:15377"/>
        <dbReference type="ChEBI" id="CHEBI:15378"/>
        <dbReference type="ChEBI" id="CHEBI:30616"/>
        <dbReference type="ChEBI" id="CHEBI:43474"/>
        <dbReference type="ChEBI" id="CHEBI:456216"/>
        <dbReference type="EC" id="5.6.2.3"/>
    </reaction>
</comment>
<keyword evidence="1" id="KW-0227">DNA damage</keyword>
<comment type="caution">
    <text evidence="3">The sequence shown here is derived from an EMBL/GenBank/DDBJ whole genome shotgun (WGS) entry which is preliminary data.</text>
</comment>
<keyword evidence="1" id="KW-0547">Nucleotide-binding</keyword>